<evidence type="ECO:0000313" key="6">
    <source>
        <dbReference type="WBParaSite" id="EVEC_0001136601-mRNA-1"/>
    </source>
</evidence>
<dbReference type="Proteomes" id="UP000274131">
    <property type="component" value="Unassembled WGS sequence"/>
</dbReference>
<gene>
    <name evidence="4" type="ORF">EVEC_LOCUS10674</name>
</gene>
<accession>A0A0N4VKH8</accession>
<dbReference type="Gene3D" id="1.10.1280.10">
    <property type="entry name" value="Di-copper center containing domain from catechol oxidase"/>
    <property type="match status" value="1"/>
</dbReference>
<dbReference type="SUPFAM" id="SSF48056">
    <property type="entry name" value="Di-copper centre-containing domain"/>
    <property type="match status" value="1"/>
</dbReference>
<evidence type="ECO:0000313" key="5">
    <source>
        <dbReference type="Proteomes" id="UP000274131"/>
    </source>
</evidence>
<dbReference type="InterPro" id="IPR008922">
    <property type="entry name" value="Di-copper_centre_dom_sf"/>
</dbReference>
<keyword evidence="2" id="KW-1015">Disulfide bond</keyword>
<reference evidence="6" key="1">
    <citation type="submission" date="2017-02" db="UniProtKB">
        <authorList>
            <consortium name="WormBaseParasite"/>
        </authorList>
    </citation>
    <scope>IDENTIFICATION</scope>
</reference>
<reference evidence="4 5" key="2">
    <citation type="submission" date="2018-10" db="EMBL/GenBank/DDBJ databases">
        <authorList>
            <consortium name="Pathogen Informatics"/>
        </authorList>
    </citation>
    <scope>NUCLEOTIDE SEQUENCE [LARGE SCALE GENOMIC DNA]</scope>
</reference>
<protein>
    <submittedName>
        <fullName evidence="6">Tyrosinase_Cu-bd domain-containing protein</fullName>
    </submittedName>
</protein>
<feature type="disulfide bond" evidence="2">
    <location>
        <begin position="424"/>
        <end position="437"/>
    </location>
</feature>
<dbReference type="InterPro" id="IPR050316">
    <property type="entry name" value="Tyrosinase/Hemocyanin"/>
</dbReference>
<dbReference type="SMART" id="SM00254">
    <property type="entry name" value="ShKT"/>
    <property type="match status" value="2"/>
</dbReference>
<evidence type="ECO:0000313" key="4">
    <source>
        <dbReference type="EMBL" id="VDD95923.1"/>
    </source>
</evidence>
<dbReference type="PRINTS" id="PR00092">
    <property type="entry name" value="TYROSINASE"/>
</dbReference>
<keyword evidence="1" id="KW-0479">Metal-binding</keyword>
<dbReference type="GO" id="GO:0046872">
    <property type="term" value="F:metal ion binding"/>
    <property type="evidence" value="ECO:0007669"/>
    <property type="project" value="UniProtKB-KW"/>
</dbReference>
<dbReference type="PANTHER" id="PTHR11474:SF84">
    <property type="entry name" value="SHKT DOMAIN-CONTAINING PROTEIN"/>
    <property type="match status" value="1"/>
</dbReference>
<proteinExistence type="predicted"/>
<keyword evidence="5" id="KW-1185">Reference proteome</keyword>
<evidence type="ECO:0000259" key="3">
    <source>
        <dbReference type="PROSITE" id="PS51670"/>
    </source>
</evidence>
<comment type="caution">
    <text evidence="2">Lacks conserved residue(s) required for the propagation of feature annotation.</text>
</comment>
<sequence>MVMEPYEIKSHPYECMTLNCLCPFFKGRLNAKRQCILANGRLLNMAYRKEYRMLTDDERNRWHNVLNILKSSGEYDRLSAQHQEVGSGSGAHSGPEGDTMLSILQQFEIAVRLVDPSLAIPYWDSVIDSYLPDPRDSILFTPLFFGDTDFYGNVVTGPFAYWRCLDGRTAIWRNMGKEGSLFTENSINNVLAQTNIEFVLAYTAPLPSCPVPTNFFALEYAHSNIHLWVGGHMKPPSSSSNDPLFYTHHSFVDYIWEMWRQLRQTRQAREYSRDMPQCADPQHFSYAVMRPFYTLVNRDGLSNAYTDYVYHYAPRPSCTKSNPTCNSTYLFCDIRGRPHCVSKIKIGGRCVGFEGFNSCYKGFCLRGYCVAQTFHSPTSVLEQLDDVALPASKQSFITEVKSKTNFTCYDRHPCCGSWSRRGICNNASKRAYCAVSCSTCNLLTECADRHPSCAIWEKLGECSGRSSHFMAENCRTSCKLCGESKSLKCSAVSSVNFLI</sequence>
<dbReference type="EMBL" id="UXUI01011077">
    <property type="protein sequence ID" value="VDD95923.1"/>
    <property type="molecule type" value="Genomic_DNA"/>
</dbReference>
<dbReference type="WBParaSite" id="EVEC_0001136601-mRNA-1">
    <property type="protein sequence ID" value="EVEC_0001136601-mRNA-1"/>
    <property type="gene ID" value="EVEC_0001136601"/>
</dbReference>
<dbReference type="AlphaFoldDB" id="A0A0N4VKH8"/>
<dbReference type="InterPro" id="IPR002227">
    <property type="entry name" value="Tyrosinase_Cu-bd"/>
</dbReference>
<dbReference type="Pfam" id="PF00264">
    <property type="entry name" value="Tyrosinase"/>
    <property type="match status" value="1"/>
</dbReference>
<dbReference type="Pfam" id="PF01549">
    <property type="entry name" value="ShK"/>
    <property type="match status" value="2"/>
</dbReference>
<name>A0A0N4VKH8_ENTVE</name>
<evidence type="ECO:0000256" key="2">
    <source>
        <dbReference type="PROSITE-ProRule" id="PRU01005"/>
    </source>
</evidence>
<feature type="domain" description="ShKT" evidence="3">
    <location>
        <begin position="408"/>
        <end position="440"/>
    </location>
</feature>
<dbReference type="PROSITE" id="PS51670">
    <property type="entry name" value="SHKT"/>
    <property type="match status" value="2"/>
</dbReference>
<organism evidence="6">
    <name type="scientific">Enterobius vermicularis</name>
    <name type="common">Human pinworm</name>
    <dbReference type="NCBI Taxonomy" id="51028"/>
    <lineage>
        <taxon>Eukaryota</taxon>
        <taxon>Metazoa</taxon>
        <taxon>Ecdysozoa</taxon>
        <taxon>Nematoda</taxon>
        <taxon>Chromadorea</taxon>
        <taxon>Rhabditida</taxon>
        <taxon>Spirurina</taxon>
        <taxon>Oxyuridomorpha</taxon>
        <taxon>Oxyuroidea</taxon>
        <taxon>Oxyuridae</taxon>
        <taxon>Enterobius</taxon>
    </lineage>
</organism>
<evidence type="ECO:0000256" key="1">
    <source>
        <dbReference type="ARBA" id="ARBA00022723"/>
    </source>
</evidence>
<feature type="domain" description="ShKT" evidence="3">
    <location>
        <begin position="446"/>
        <end position="481"/>
    </location>
</feature>
<feature type="disulfide bond" evidence="2">
    <location>
        <begin position="415"/>
        <end position="433"/>
    </location>
</feature>
<dbReference type="GO" id="GO:0016491">
    <property type="term" value="F:oxidoreductase activity"/>
    <property type="evidence" value="ECO:0007669"/>
    <property type="project" value="InterPro"/>
</dbReference>
<dbReference type="OrthoDB" id="6132182at2759"/>
<dbReference type="STRING" id="51028.A0A0N4VKH8"/>
<dbReference type="PROSITE" id="PS00498">
    <property type="entry name" value="TYROSINASE_2"/>
    <property type="match status" value="1"/>
</dbReference>
<dbReference type="InterPro" id="IPR003582">
    <property type="entry name" value="ShKT_dom"/>
</dbReference>
<dbReference type="PANTHER" id="PTHR11474">
    <property type="entry name" value="TYROSINASE FAMILY MEMBER"/>
    <property type="match status" value="1"/>
</dbReference>